<dbReference type="Proteomes" id="UP001218188">
    <property type="component" value="Unassembled WGS sequence"/>
</dbReference>
<protein>
    <submittedName>
        <fullName evidence="1">Uncharacterized protein</fullName>
    </submittedName>
</protein>
<dbReference type="AlphaFoldDB" id="A0AAD6S0V4"/>
<reference evidence="1" key="1">
    <citation type="submission" date="2023-03" db="EMBL/GenBank/DDBJ databases">
        <title>Massive genome expansion in bonnet fungi (Mycena s.s.) driven by repeated elements and novel gene families across ecological guilds.</title>
        <authorList>
            <consortium name="Lawrence Berkeley National Laboratory"/>
            <person name="Harder C.B."/>
            <person name="Miyauchi S."/>
            <person name="Viragh M."/>
            <person name="Kuo A."/>
            <person name="Thoen E."/>
            <person name="Andreopoulos B."/>
            <person name="Lu D."/>
            <person name="Skrede I."/>
            <person name="Drula E."/>
            <person name="Henrissat B."/>
            <person name="Morin E."/>
            <person name="Kohler A."/>
            <person name="Barry K."/>
            <person name="LaButti K."/>
            <person name="Morin E."/>
            <person name="Salamov A."/>
            <person name="Lipzen A."/>
            <person name="Mereny Z."/>
            <person name="Hegedus B."/>
            <person name="Baldrian P."/>
            <person name="Stursova M."/>
            <person name="Weitz H."/>
            <person name="Taylor A."/>
            <person name="Grigoriev I.V."/>
            <person name="Nagy L.G."/>
            <person name="Martin F."/>
            <person name="Kauserud H."/>
        </authorList>
    </citation>
    <scope>NUCLEOTIDE SEQUENCE</scope>
    <source>
        <strain evidence="1">CBHHK200</strain>
    </source>
</reference>
<name>A0AAD6S0V4_9AGAR</name>
<sequence length="129" mass="13024">MTMGEFVGRYGGEESAWAAGGESEGEKVERARMEAGLGEADVVVGVHKPSTILKTSCAAATSKKPSARALDAALADGGHANTYADPYAPYTSPGLKGGEYPWGGGGSEGSYNGHGSTAALLLVTNASPF</sequence>
<proteinExistence type="predicted"/>
<evidence type="ECO:0000313" key="2">
    <source>
        <dbReference type="Proteomes" id="UP001218188"/>
    </source>
</evidence>
<gene>
    <name evidence="1" type="ORF">C8F04DRAFT_1277541</name>
</gene>
<keyword evidence="2" id="KW-1185">Reference proteome</keyword>
<accession>A0AAD6S0V4</accession>
<dbReference type="EMBL" id="JARJCM010000334">
    <property type="protein sequence ID" value="KAJ7018572.1"/>
    <property type="molecule type" value="Genomic_DNA"/>
</dbReference>
<organism evidence="1 2">
    <name type="scientific">Mycena alexandri</name>
    <dbReference type="NCBI Taxonomy" id="1745969"/>
    <lineage>
        <taxon>Eukaryota</taxon>
        <taxon>Fungi</taxon>
        <taxon>Dikarya</taxon>
        <taxon>Basidiomycota</taxon>
        <taxon>Agaricomycotina</taxon>
        <taxon>Agaricomycetes</taxon>
        <taxon>Agaricomycetidae</taxon>
        <taxon>Agaricales</taxon>
        <taxon>Marasmiineae</taxon>
        <taxon>Mycenaceae</taxon>
        <taxon>Mycena</taxon>
    </lineage>
</organism>
<evidence type="ECO:0000313" key="1">
    <source>
        <dbReference type="EMBL" id="KAJ7018572.1"/>
    </source>
</evidence>
<comment type="caution">
    <text evidence="1">The sequence shown here is derived from an EMBL/GenBank/DDBJ whole genome shotgun (WGS) entry which is preliminary data.</text>
</comment>